<gene>
    <name evidence="1" type="ORF">N8T08_007940</name>
</gene>
<comment type="caution">
    <text evidence="1">The sequence shown here is derived from an EMBL/GenBank/DDBJ whole genome shotgun (WGS) entry which is preliminary data.</text>
</comment>
<keyword evidence="2" id="KW-1185">Reference proteome</keyword>
<proteinExistence type="predicted"/>
<dbReference type="Proteomes" id="UP001177260">
    <property type="component" value="Unassembled WGS sequence"/>
</dbReference>
<sequence length="106" mass="11688">MAVRDDLFEPRTIDDFHATVQPKVAGLWNLHRALPEELDFFVLLASAGGIIGTRGQTDQLLERQHLPGRPSSLPHITQAKGNVARPGSSHWAWICSGELRNPPTDS</sequence>
<dbReference type="EMBL" id="JAOPJF010000051">
    <property type="protein sequence ID" value="KAK1142388.1"/>
    <property type="molecule type" value="Genomic_DNA"/>
</dbReference>
<evidence type="ECO:0000313" key="1">
    <source>
        <dbReference type="EMBL" id="KAK1142388.1"/>
    </source>
</evidence>
<organism evidence="1 2">
    <name type="scientific">Aspergillus melleus</name>
    <dbReference type="NCBI Taxonomy" id="138277"/>
    <lineage>
        <taxon>Eukaryota</taxon>
        <taxon>Fungi</taxon>
        <taxon>Dikarya</taxon>
        <taxon>Ascomycota</taxon>
        <taxon>Pezizomycotina</taxon>
        <taxon>Eurotiomycetes</taxon>
        <taxon>Eurotiomycetidae</taxon>
        <taxon>Eurotiales</taxon>
        <taxon>Aspergillaceae</taxon>
        <taxon>Aspergillus</taxon>
        <taxon>Aspergillus subgen. Circumdati</taxon>
    </lineage>
</organism>
<accession>A0ACC3AX13</accession>
<protein>
    <submittedName>
        <fullName evidence="1">Uncharacterized protein</fullName>
    </submittedName>
</protein>
<name>A0ACC3AX13_9EURO</name>
<reference evidence="1 2" key="1">
    <citation type="journal article" date="2023" name="ACS Omega">
        <title>Identification of the Neoaspergillic Acid Biosynthesis Gene Cluster by Establishing an In Vitro CRISPR-Ribonucleoprotein Genetic System in Aspergillus melleus.</title>
        <authorList>
            <person name="Yuan B."/>
            <person name="Grau M.F."/>
            <person name="Murata R.M."/>
            <person name="Torok T."/>
            <person name="Venkateswaran K."/>
            <person name="Stajich J.E."/>
            <person name="Wang C.C.C."/>
        </authorList>
    </citation>
    <scope>NUCLEOTIDE SEQUENCE [LARGE SCALE GENOMIC DNA]</scope>
    <source>
        <strain evidence="1 2">IMV 1140</strain>
    </source>
</reference>
<evidence type="ECO:0000313" key="2">
    <source>
        <dbReference type="Proteomes" id="UP001177260"/>
    </source>
</evidence>